<evidence type="ECO:0000313" key="4">
    <source>
        <dbReference type="Proteomes" id="UP000799779"/>
    </source>
</evidence>
<organism evidence="3 4">
    <name type="scientific">Amniculicola lignicola CBS 123094</name>
    <dbReference type="NCBI Taxonomy" id="1392246"/>
    <lineage>
        <taxon>Eukaryota</taxon>
        <taxon>Fungi</taxon>
        <taxon>Dikarya</taxon>
        <taxon>Ascomycota</taxon>
        <taxon>Pezizomycotina</taxon>
        <taxon>Dothideomycetes</taxon>
        <taxon>Pleosporomycetidae</taxon>
        <taxon>Pleosporales</taxon>
        <taxon>Amniculicolaceae</taxon>
        <taxon>Amniculicola</taxon>
    </lineage>
</organism>
<name>A0A6A5VXK4_9PLEO</name>
<comment type="cofactor">
    <cofactor evidence="2">
        <name>heme</name>
        <dbReference type="ChEBI" id="CHEBI:30413"/>
    </cofactor>
</comment>
<dbReference type="GO" id="GO:0020037">
    <property type="term" value="F:heme binding"/>
    <property type="evidence" value="ECO:0007669"/>
    <property type="project" value="InterPro"/>
</dbReference>
<sequence length="569" mass="65142">MLFPTLLFLFSAPPITLILSYLIALTRNYLRVRHLGIPIIIRFIANGDPLWMMLSSPICNLLSHLPFTTPFISTYRRGWEARVRCSPHLSLGPLFLIVTPSGNWLKVADFALVNDILKRKDEFGRDMEAFKVLDIYGKSLATTEGADWNRHRKVAAVTFTEKNNELVWRESLLEASQMLRFWMARAKQPIRTLGEDTKIFTLNVLAAALYDKSYPFESREESQKREKAEGKSKAFGYRDSLSTILRMIVPVMVFGETTLREAWWLPQSIKKAGFAVSDFRTYITELIDEERSLISQGKQTSPNLVNNLVRACEEEDNGSTKRDVSGPKRAILTKDEIISDLFVFAFAGNDTTAITLTHILAELSAHPDIQNWISEELRFHLPEDDMTMWDFQTCTKLKRCWAVMYETLRLCHPISQLVKTTGNFARPLMFEGKTYLIPPKTSVENLAALQTLPQIWGEDNLTWNPKRFITGTSIENEILPPDTSDDFFPWAYGRLVCPGKRFSQFELVAAIAAIFRDHRAEPVPTKGESVEGARLRTIQMAEDIEMRLLSEMREPEKVAIRWISRESDS</sequence>
<dbReference type="InterPro" id="IPR001128">
    <property type="entry name" value="Cyt_P450"/>
</dbReference>
<dbReference type="InterPro" id="IPR036396">
    <property type="entry name" value="Cyt_P450_sf"/>
</dbReference>
<keyword evidence="3" id="KW-0503">Monooxygenase</keyword>
<dbReference type="AlphaFoldDB" id="A0A6A5VXK4"/>
<dbReference type="PANTHER" id="PTHR24305">
    <property type="entry name" value="CYTOCHROME P450"/>
    <property type="match status" value="1"/>
</dbReference>
<dbReference type="SUPFAM" id="SSF48264">
    <property type="entry name" value="Cytochrome P450"/>
    <property type="match status" value="1"/>
</dbReference>
<comment type="similarity">
    <text evidence="1">Belongs to the cytochrome P450 family.</text>
</comment>
<keyword evidence="2" id="KW-0349">Heme</keyword>
<dbReference type="OrthoDB" id="1470350at2759"/>
<dbReference type="GO" id="GO:0005506">
    <property type="term" value="F:iron ion binding"/>
    <property type="evidence" value="ECO:0007669"/>
    <property type="project" value="InterPro"/>
</dbReference>
<accession>A0A6A5VXK4</accession>
<keyword evidence="4" id="KW-1185">Reference proteome</keyword>
<dbReference type="PRINTS" id="PR00385">
    <property type="entry name" value="P450"/>
</dbReference>
<keyword evidence="2" id="KW-0408">Iron</keyword>
<dbReference type="Proteomes" id="UP000799779">
    <property type="component" value="Unassembled WGS sequence"/>
</dbReference>
<keyword evidence="2" id="KW-0479">Metal-binding</keyword>
<dbReference type="PRINTS" id="PR00463">
    <property type="entry name" value="EP450I"/>
</dbReference>
<dbReference type="GO" id="GO:0016705">
    <property type="term" value="F:oxidoreductase activity, acting on paired donors, with incorporation or reduction of molecular oxygen"/>
    <property type="evidence" value="ECO:0007669"/>
    <property type="project" value="InterPro"/>
</dbReference>
<keyword evidence="3" id="KW-0560">Oxidoreductase</keyword>
<dbReference type="EMBL" id="ML977659">
    <property type="protein sequence ID" value="KAF1994472.1"/>
    <property type="molecule type" value="Genomic_DNA"/>
</dbReference>
<reference evidence="3" key="1">
    <citation type="journal article" date="2020" name="Stud. Mycol.">
        <title>101 Dothideomycetes genomes: a test case for predicting lifestyles and emergence of pathogens.</title>
        <authorList>
            <person name="Haridas S."/>
            <person name="Albert R."/>
            <person name="Binder M."/>
            <person name="Bloem J."/>
            <person name="Labutti K."/>
            <person name="Salamov A."/>
            <person name="Andreopoulos B."/>
            <person name="Baker S."/>
            <person name="Barry K."/>
            <person name="Bills G."/>
            <person name="Bluhm B."/>
            <person name="Cannon C."/>
            <person name="Castanera R."/>
            <person name="Culley D."/>
            <person name="Daum C."/>
            <person name="Ezra D."/>
            <person name="Gonzalez J."/>
            <person name="Henrissat B."/>
            <person name="Kuo A."/>
            <person name="Liang C."/>
            <person name="Lipzen A."/>
            <person name="Lutzoni F."/>
            <person name="Magnuson J."/>
            <person name="Mondo S."/>
            <person name="Nolan M."/>
            <person name="Ohm R."/>
            <person name="Pangilinan J."/>
            <person name="Park H.-J."/>
            <person name="Ramirez L."/>
            <person name="Alfaro M."/>
            <person name="Sun H."/>
            <person name="Tritt A."/>
            <person name="Yoshinaga Y."/>
            <person name="Zwiers L.-H."/>
            <person name="Turgeon B."/>
            <person name="Goodwin S."/>
            <person name="Spatafora J."/>
            <person name="Crous P."/>
            <person name="Grigoriev I."/>
        </authorList>
    </citation>
    <scope>NUCLEOTIDE SEQUENCE</scope>
    <source>
        <strain evidence="3">CBS 123094</strain>
    </source>
</reference>
<dbReference type="InterPro" id="IPR002401">
    <property type="entry name" value="Cyt_P450_E_grp-I"/>
</dbReference>
<dbReference type="Pfam" id="PF00067">
    <property type="entry name" value="p450"/>
    <property type="match status" value="1"/>
</dbReference>
<gene>
    <name evidence="3" type="ORF">P154DRAFT_501801</name>
</gene>
<evidence type="ECO:0000256" key="2">
    <source>
        <dbReference type="PIRSR" id="PIRSR602401-1"/>
    </source>
</evidence>
<dbReference type="PANTHER" id="PTHR24305:SF166">
    <property type="entry name" value="CYTOCHROME P450 12A4, MITOCHONDRIAL-RELATED"/>
    <property type="match status" value="1"/>
</dbReference>
<evidence type="ECO:0000313" key="3">
    <source>
        <dbReference type="EMBL" id="KAF1994472.1"/>
    </source>
</evidence>
<dbReference type="InterPro" id="IPR050121">
    <property type="entry name" value="Cytochrome_P450_monoxygenase"/>
</dbReference>
<proteinExistence type="inferred from homology"/>
<dbReference type="GO" id="GO:0004497">
    <property type="term" value="F:monooxygenase activity"/>
    <property type="evidence" value="ECO:0007669"/>
    <property type="project" value="UniProtKB-KW"/>
</dbReference>
<protein>
    <submittedName>
        <fullName evidence="3">Cytochrome P450 monooxygenase-like protein</fullName>
    </submittedName>
</protein>
<dbReference type="Gene3D" id="1.10.630.10">
    <property type="entry name" value="Cytochrome P450"/>
    <property type="match status" value="1"/>
</dbReference>
<evidence type="ECO:0000256" key="1">
    <source>
        <dbReference type="ARBA" id="ARBA00010617"/>
    </source>
</evidence>
<feature type="binding site" description="axial binding residue" evidence="2">
    <location>
        <position position="497"/>
    </location>
    <ligand>
        <name>heme</name>
        <dbReference type="ChEBI" id="CHEBI:30413"/>
    </ligand>
    <ligandPart>
        <name>Fe</name>
        <dbReference type="ChEBI" id="CHEBI:18248"/>
    </ligandPart>
</feature>